<name>A0A561VBC9_9PSEU</name>
<feature type="transmembrane region" description="Helical" evidence="1">
    <location>
        <begin position="55"/>
        <end position="75"/>
    </location>
</feature>
<feature type="transmembrane region" description="Helical" evidence="1">
    <location>
        <begin position="191"/>
        <end position="208"/>
    </location>
</feature>
<dbReference type="InterPro" id="IPR018750">
    <property type="entry name" value="DUF2306_membrane"/>
</dbReference>
<dbReference type="EMBL" id="VIWX01000001">
    <property type="protein sequence ID" value="TWG08910.1"/>
    <property type="molecule type" value="Genomic_DNA"/>
</dbReference>
<accession>A0A561VBC9</accession>
<comment type="caution">
    <text evidence="2">The sequence shown here is derived from an EMBL/GenBank/DDBJ whole genome shotgun (WGS) entry which is preliminary data.</text>
</comment>
<proteinExistence type="predicted"/>
<keyword evidence="1" id="KW-0472">Membrane</keyword>
<dbReference type="RefSeq" id="WP_145737614.1">
    <property type="nucleotide sequence ID" value="NZ_VIWX01000001.1"/>
</dbReference>
<dbReference type="AlphaFoldDB" id="A0A561VBC9"/>
<dbReference type="OrthoDB" id="4698148at2"/>
<feature type="transmembrane region" description="Helical" evidence="1">
    <location>
        <begin position="18"/>
        <end position="35"/>
    </location>
</feature>
<dbReference type="Proteomes" id="UP000316184">
    <property type="component" value="Unassembled WGS sequence"/>
</dbReference>
<dbReference type="Pfam" id="PF10067">
    <property type="entry name" value="DUF2306"/>
    <property type="match status" value="1"/>
</dbReference>
<organism evidence="2 3">
    <name type="scientific">Saccharopolyspora dendranthemae</name>
    <dbReference type="NCBI Taxonomy" id="1181886"/>
    <lineage>
        <taxon>Bacteria</taxon>
        <taxon>Bacillati</taxon>
        <taxon>Actinomycetota</taxon>
        <taxon>Actinomycetes</taxon>
        <taxon>Pseudonocardiales</taxon>
        <taxon>Pseudonocardiaceae</taxon>
        <taxon>Saccharopolyspora</taxon>
    </lineage>
</organism>
<protein>
    <submittedName>
        <fullName evidence="2">Putative membrane protein DUF2306</fullName>
    </submittedName>
</protein>
<reference evidence="2 3" key="1">
    <citation type="submission" date="2019-06" db="EMBL/GenBank/DDBJ databases">
        <title>Sequencing the genomes of 1000 actinobacteria strains.</title>
        <authorList>
            <person name="Klenk H.-P."/>
        </authorList>
    </citation>
    <scope>NUCLEOTIDE SEQUENCE [LARGE SCALE GENOMIC DNA]</scope>
    <source>
        <strain evidence="2 3">DSM 46699</strain>
    </source>
</reference>
<evidence type="ECO:0000313" key="3">
    <source>
        <dbReference type="Proteomes" id="UP000316184"/>
    </source>
</evidence>
<keyword evidence="3" id="KW-1185">Reference proteome</keyword>
<feature type="transmembrane region" description="Helical" evidence="1">
    <location>
        <begin position="120"/>
        <end position="142"/>
    </location>
</feature>
<evidence type="ECO:0000313" key="2">
    <source>
        <dbReference type="EMBL" id="TWG08910.1"/>
    </source>
</evidence>
<feature type="transmembrane region" description="Helical" evidence="1">
    <location>
        <begin position="154"/>
        <end position="171"/>
    </location>
</feature>
<gene>
    <name evidence="2" type="ORF">FHU35_111539</name>
</gene>
<keyword evidence="1" id="KW-0812">Transmembrane</keyword>
<sequence length="217" mass="23770">MIQPATARPRTSWRERPWVGPFALIAVVFVAYSLPPYLSFNPAASRVPPPDLPGYFPLLVTHVLCGSVAILTCCLQVWPRFRTRHPVAHRRIGRVYVFAGVLPAGLVGLVIGAATPFGPVAAASNVLLSALWLTCTAAGWRAARARRFGDHRRWMVRSFALTASIVTNRLWAPVLALGLGPSMTAETLAGMTTWLGWTIPLLVAQWWLDRKRPLTAG</sequence>
<keyword evidence="1" id="KW-1133">Transmembrane helix</keyword>
<evidence type="ECO:0000256" key="1">
    <source>
        <dbReference type="SAM" id="Phobius"/>
    </source>
</evidence>
<feature type="transmembrane region" description="Helical" evidence="1">
    <location>
        <begin position="95"/>
        <end position="114"/>
    </location>
</feature>